<dbReference type="Proteomes" id="UP000479000">
    <property type="component" value="Unassembled WGS sequence"/>
</dbReference>
<protein>
    <recommendedName>
        <fullName evidence="1">F-box/LRR-repeat protein 15-like leucin rich repeat domain-containing protein</fullName>
    </recommendedName>
</protein>
<organism evidence="2 3">
    <name type="scientific">Nesidiocoris tenuis</name>
    <dbReference type="NCBI Taxonomy" id="355587"/>
    <lineage>
        <taxon>Eukaryota</taxon>
        <taxon>Metazoa</taxon>
        <taxon>Ecdysozoa</taxon>
        <taxon>Arthropoda</taxon>
        <taxon>Hexapoda</taxon>
        <taxon>Insecta</taxon>
        <taxon>Pterygota</taxon>
        <taxon>Neoptera</taxon>
        <taxon>Paraneoptera</taxon>
        <taxon>Hemiptera</taxon>
        <taxon>Heteroptera</taxon>
        <taxon>Panheteroptera</taxon>
        <taxon>Cimicomorpha</taxon>
        <taxon>Miridae</taxon>
        <taxon>Dicyphina</taxon>
        <taxon>Nesidiocoris</taxon>
    </lineage>
</organism>
<reference evidence="2 3" key="1">
    <citation type="submission" date="2020-02" db="EMBL/GenBank/DDBJ databases">
        <authorList>
            <person name="Ferguson B K."/>
        </authorList>
    </citation>
    <scope>NUCLEOTIDE SEQUENCE [LARGE SCALE GENOMIC DNA]</scope>
</reference>
<dbReference type="EMBL" id="CADCXU010021109">
    <property type="protein sequence ID" value="CAB0008895.1"/>
    <property type="molecule type" value="Genomic_DNA"/>
</dbReference>
<sequence>MTFMEYGDYRFQTSSGRIRARAHGTRVYSRYQVSDAGLKVIARRCYKLRYLNARGCEAVSDDSLAVVARSCPRLRALDVGKCDVSDAGLRALAQSCPNLKKLSLRMCDLVTDRGVQCVAYYC</sequence>
<accession>A0A6H5GWJ1</accession>
<dbReference type="Pfam" id="PF25372">
    <property type="entry name" value="DUF7885"/>
    <property type="match status" value="1"/>
</dbReference>
<feature type="non-terminal residue" evidence="2">
    <location>
        <position position="122"/>
    </location>
</feature>
<evidence type="ECO:0000313" key="2">
    <source>
        <dbReference type="EMBL" id="CAB0008895.1"/>
    </source>
</evidence>
<gene>
    <name evidence="2" type="ORF">NTEN_LOCUS14101</name>
</gene>
<dbReference type="Gene3D" id="3.80.10.10">
    <property type="entry name" value="Ribonuclease Inhibitor"/>
    <property type="match status" value="1"/>
</dbReference>
<dbReference type="PANTHER" id="PTHR13318">
    <property type="entry name" value="PARTNER OF PAIRED, ISOFORM B-RELATED"/>
    <property type="match status" value="1"/>
</dbReference>
<evidence type="ECO:0000259" key="1">
    <source>
        <dbReference type="Pfam" id="PF25372"/>
    </source>
</evidence>
<dbReference type="SUPFAM" id="SSF52047">
    <property type="entry name" value="RNI-like"/>
    <property type="match status" value="1"/>
</dbReference>
<dbReference type="GO" id="GO:0031146">
    <property type="term" value="P:SCF-dependent proteasomal ubiquitin-dependent protein catabolic process"/>
    <property type="evidence" value="ECO:0007669"/>
    <property type="project" value="TreeGrafter"/>
</dbReference>
<dbReference type="AlphaFoldDB" id="A0A6H5GWJ1"/>
<name>A0A6H5GWJ1_9HEMI</name>
<dbReference type="InterPro" id="IPR057207">
    <property type="entry name" value="FBXL15_LRR"/>
</dbReference>
<feature type="domain" description="F-box/LRR-repeat protein 15-like leucin rich repeat" evidence="1">
    <location>
        <begin position="44"/>
        <end position="116"/>
    </location>
</feature>
<proteinExistence type="predicted"/>
<dbReference type="InterPro" id="IPR006553">
    <property type="entry name" value="Leu-rich_rpt_Cys-con_subtyp"/>
</dbReference>
<dbReference type="SMART" id="SM00367">
    <property type="entry name" value="LRR_CC"/>
    <property type="match status" value="3"/>
</dbReference>
<dbReference type="GO" id="GO:0019005">
    <property type="term" value="C:SCF ubiquitin ligase complex"/>
    <property type="evidence" value="ECO:0007669"/>
    <property type="project" value="TreeGrafter"/>
</dbReference>
<dbReference type="InterPro" id="IPR032675">
    <property type="entry name" value="LRR_dom_sf"/>
</dbReference>
<keyword evidence="3" id="KW-1185">Reference proteome</keyword>
<dbReference type="OrthoDB" id="423607at2759"/>
<dbReference type="PANTHER" id="PTHR13318:SF50">
    <property type="entry name" value="F-BOX_LRR-REPEAT PROTEIN 7"/>
    <property type="match status" value="1"/>
</dbReference>
<evidence type="ECO:0000313" key="3">
    <source>
        <dbReference type="Proteomes" id="UP000479000"/>
    </source>
</evidence>